<dbReference type="Gene3D" id="3.30.50.10">
    <property type="entry name" value="Erythroid Transcription Factor GATA-1, subunit A"/>
    <property type="match status" value="1"/>
</dbReference>
<feature type="compositionally biased region" description="Basic and acidic residues" evidence="18">
    <location>
        <begin position="102"/>
        <end position="116"/>
    </location>
</feature>
<dbReference type="CDD" id="cd00202">
    <property type="entry name" value="ZnF_GATA"/>
    <property type="match status" value="1"/>
</dbReference>
<dbReference type="FunFam" id="3.30.160.60:FF:001213">
    <property type="entry name" value="Transcriptional repressor GATA binding 1"/>
    <property type="match status" value="1"/>
</dbReference>
<comment type="subcellular location">
    <subcellularLocation>
        <location evidence="1">Nucleus</location>
    </subcellularLocation>
</comment>
<gene>
    <name evidence="22 23" type="primary">Trps1</name>
</gene>
<organism evidence="21">
    <name type="scientific">Mus musculus</name>
    <name type="common">Mouse</name>
    <dbReference type="NCBI Taxonomy" id="10090"/>
    <lineage>
        <taxon>Eukaryota</taxon>
        <taxon>Metazoa</taxon>
        <taxon>Chordata</taxon>
        <taxon>Craniata</taxon>
        <taxon>Vertebrata</taxon>
        <taxon>Euteleostomi</taxon>
        <taxon>Mammalia</taxon>
        <taxon>Eutheria</taxon>
        <taxon>Euarchontoglires</taxon>
        <taxon>Glires</taxon>
        <taxon>Rodentia</taxon>
        <taxon>Myomorpha</taxon>
        <taxon>Muroidea</taxon>
        <taxon>Muridae</taxon>
        <taxon>Murinae</taxon>
        <taxon>Mus</taxon>
        <taxon>Mus</taxon>
    </lineage>
</organism>
<dbReference type="SMR" id="Q80V18"/>
<comment type="subunit">
    <text evidence="15">Interacts with RNF4; regulates TRPS1 repressor activity. Interacts specifically with the activator form of GLI3 (GLI3A) but not with the repressor form (GLI3R).</text>
</comment>
<evidence type="ECO:0000256" key="1">
    <source>
        <dbReference type="ARBA" id="ARBA00004123"/>
    </source>
</evidence>
<reference evidence="21" key="1">
    <citation type="journal article" date="2004" name="Genome Res.">
        <title>The status, quality, and expansion of the NIH full-length cDNA project: the Mammalian Gene Collection (MGC).</title>
        <authorList>
            <consortium name="The MGC Project Team"/>
            <person name="Gerhard D.S."/>
            <person name="Wagner L."/>
            <person name="Feingold E.A."/>
            <person name="Shenmen C.M."/>
            <person name="Grouse L.H."/>
            <person name="Schuler G."/>
            <person name="Klein S.L."/>
            <person name="Old S."/>
            <person name="Rasooly R."/>
            <person name="Good P."/>
            <person name="Guyer M."/>
            <person name="Peck A.M."/>
            <person name="Derge J.G."/>
            <person name="Lipman D."/>
            <person name="Collins F.S."/>
            <person name="Jang W."/>
            <person name="Sherry S."/>
            <person name="Feolo M."/>
            <person name="Misquitta L."/>
            <person name="Lee E."/>
            <person name="Rotmistrovsky K."/>
            <person name="Greenhut S.F."/>
            <person name="Schaefer C.F."/>
            <person name="Buetow K."/>
            <person name="Bonner T.I."/>
            <person name="Haussler D."/>
            <person name="Kent J."/>
            <person name="Kiekhaus M."/>
            <person name="Furey T."/>
            <person name="Brent M."/>
            <person name="Prange C."/>
            <person name="Schreiber K."/>
            <person name="Shapiro N."/>
            <person name="Bhat N.K."/>
            <person name="Hopkins R.F."/>
            <person name="Hsie F."/>
            <person name="Driscoll T."/>
            <person name="Soares M.B."/>
            <person name="Casavant T.L."/>
            <person name="Scheetz T.E."/>
            <person name="Brown-stein M.J."/>
            <person name="Usdin T.B."/>
            <person name="Toshiyuki S."/>
            <person name="Carninci P."/>
            <person name="Piao Y."/>
            <person name="Dudekula D.B."/>
            <person name="Ko M.S."/>
            <person name="Kawakami K."/>
            <person name="Suzuki Y."/>
            <person name="Sugano S."/>
            <person name="Gruber C.E."/>
            <person name="Smith M.R."/>
            <person name="Simmons B."/>
            <person name="Moore T."/>
            <person name="Waterman R."/>
            <person name="Johnson S.L."/>
            <person name="Ruan Y."/>
            <person name="Wei C.L."/>
            <person name="Mathavan S."/>
            <person name="Gunaratne P.H."/>
            <person name="Wu J."/>
            <person name="Garcia A.M."/>
            <person name="Hulyk S.W."/>
            <person name="Fuh E."/>
            <person name="Yuan Y."/>
            <person name="Sneed A."/>
            <person name="Kowis C."/>
            <person name="Hodgson A."/>
            <person name="Muzny D.M."/>
            <person name="McPherson J."/>
            <person name="Gibbs R.A."/>
            <person name="Fahey J."/>
            <person name="Helton E."/>
            <person name="Ketteman M."/>
            <person name="Madan A."/>
            <person name="Rodrigues S."/>
            <person name="Sanchez A."/>
            <person name="Whiting M."/>
            <person name="Madari A."/>
            <person name="Young A.C."/>
            <person name="Wetherby K.D."/>
            <person name="Granite S.J."/>
            <person name="Kwong P.N."/>
            <person name="Brinkley C.P."/>
            <person name="Pearson R.L."/>
            <person name="Bouffard G.G."/>
            <person name="Blakesly R.W."/>
            <person name="Green E.D."/>
            <person name="Dickson M.C."/>
            <person name="Rodriguez A.C."/>
            <person name="Grimwood J."/>
            <person name="Schmutz J."/>
            <person name="Myers R.M."/>
            <person name="Butterfield Y.S."/>
            <person name="Griffith M."/>
            <person name="Griffith O.L."/>
            <person name="Krzywinski M.I."/>
            <person name="Liao N."/>
            <person name="Morin R."/>
            <person name="Morrin R."/>
            <person name="Palmquist D."/>
            <person name="Petrescu A.S."/>
            <person name="Skalska U."/>
            <person name="Smailus D.E."/>
            <person name="Stott J.M."/>
            <person name="Schnerch A."/>
            <person name="Schein J.E."/>
            <person name="Jones S.J."/>
            <person name="Holt R.A."/>
            <person name="Baross A."/>
            <person name="Marra M.A."/>
            <person name="Clifton S."/>
            <person name="Makowski K.A."/>
            <person name="Bosak S."/>
            <person name="Malek J."/>
        </authorList>
    </citation>
    <scope>NUCLEOTIDE SEQUENCE [LARGE SCALE MRNA]</scope>
    <source>
        <strain evidence="21">FVB/N</strain>
        <tissue evidence="21">Mammary tumor. Metallothionien-TGF alpha model. 10 month old virgin mouse. Taken by biopsy.</tissue>
    </source>
</reference>
<feature type="domain" description="GATA-type" evidence="19">
    <location>
        <begin position="644"/>
        <end position="702"/>
    </location>
</feature>
<keyword evidence="4" id="KW-0597">Phosphoprotein</keyword>
<protein>
    <recommendedName>
        <fullName evidence="16">Zinc finger transcription factor Trps1</fullName>
    </recommendedName>
</protein>
<keyword evidence="9" id="KW-0832">Ubl conjugation</keyword>
<dbReference type="PANTHER" id="PTHR47034:SF1">
    <property type="entry name" value="ZINC FINGER TRANSCRIPTION FACTOR TRPS1"/>
    <property type="match status" value="1"/>
</dbReference>
<dbReference type="Antibodypedia" id="42950">
    <property type="antibodies" value="166 antibodies from 27 providers"/>
</dbReference>
<dbReference type="Proteomes" id="UP000000589">
    <property type="component" value="Chromosome 15"/>
</dbReference>
<dbReference type="SUPFAM" id="SSF57667">
    <property type="entry name" value="beta-beta-alpha zinc fingers"/>
    <property type="match status" value="1"/>
</dbReference>
<dbReference type="AGR" id="MGI:1927616"/>
<dbReference type="GO" id="GO:0043565">
    <property type="term" value="F:sequence-specific DNA binding"/>
    <property type="evidence" value="ECO:0007669"/>
    <property type="project" value="InterPro"/>
</dbReference>
<dbReference type="HOGENOM" id="CLU_007653_0_0_1"/>
<keyword evidence="12" id="KW-0804">Transcription</keyword>
<keyword evidence="2" id="KW-0678">Repressor</keyword>
<feature type="compositionally biased region" description="Basic and acidic residues" evidence="18">
    <location>
        <begin position="814"/>
        <end position="826"/>
    </location>
</feature>
<keyword evidence="11" id="KW-0238">DNA-binding</keyword>
<dbReference type="InterPro" id="IPR036236">
    <property type="entry name" value="Znf_C2H2_sf"/>
</dbReference>
<keyword evidence="7 17" id="KW-0863">Zinc-finger</keyword>
<keyword evidence="3" id="KW-1017">Isopeptide bond</keyword>
<feature type="compositionally biased region" description="Polar residues" evidence="18">
    <location>
        <begin position="120"/>
        <end position="143"/>
    </location>
</feature>
<dbReference type="GO" id="GO:0045892">
    <property type="term" value="P:negative regulation of DNA-templated transcription"/>
    <property type="evidence" value="ECO:0007669"/>
    <property type="project" value="UniProtKB-ARBA"/>
</dbReference>
<dbReference type="GeneTree" id="ENSGT00940000157893"/>
<sequence length="1035" mass="113989">MVRKKNPPLRNVASEGEGQTLEPTATESKVSGKNKELSADQMSENTDQSDVAELNSKEEHSTHGQEPSSSAAGGVCEPLKSPQRAEADDPQDMACTPSGDSLETKEEHKMSPKATEETGPVQSGQANCQGLSPVSVASKNPQVPSDGGVRLSKPKGDLLVNDNPDPAPLSPELQDFKCNICGYGYYGNDPTDLIKHFRKYHLGLHNRTRQDAELDSKILALHNMVQFSHSKDFQKVNRSVLSGVLQDISSSRPALLNGTYDVQVTSGGTFIGIGRKTPDCQGNTKYFRCKFCNFTYMGNSSTELEQHFLQTHPNKIKVSLPSSEGVKPSEKNSNKSIPALRASDSGDVGKWQDKMTVKAGDDTPVGYSVPIKPLDSSRQNDVLLFHYETVHESQASDVKQEANHLLGSDGQQAVRDSKEHSCTKCDFITQVEEEISRHYRRAHSCYKCRQCSFTAADTQSLLEHFNTVHCQEQEITTANGEEGGHAIPTIKEEPKIDLKVYSLLNPDSKMGETVPESIVKREKLDDKEGLKDKIWTESSTDDLRGVAWRGADILRGSPSYTQASLGVLTPVSSSQEQTKTLRDSPNVEAAHLARPMYGLAVDTKGFLQGAPAGSEKSASLTQQYPASGESKTKDESQSLLRRRRGSGVFCANCLTTKTSLWRKNANGGYVCNACGLYQKLHSTPRPLNIIKQNNGEQIIRRRTRKRLNPEALQAEQLNKQQRGSGEEQVNGSPLERRSEDHLSESHPREIPLPSLSKYEAQGSLTKSHSAQQPVLVSQALDIHKRMQPLHIQIKSPQESTGDPGNSSSVSDGKGSSERGSPIEKYMRPAKHPNYSPPGSPIEKYQYPLFGVPFVHNDFQSEADWLRFWSKYKLSVPGNPHYLSHVPGLPNPCQNYVPYPTFNLPPHFSAVGSDNDIPLDLAIKHSRPGPTANGASKEKTKAPPTVKNEGPLNVVKTEKVDRSTQDELSTKCVHCGIVFLDEVMYALHMSCHGDSGPFQCSICQHLCTDKYDFTTHIQRGLHRNNAQAEKNGKPKE</sequence>
<evidence type="ECO:0007829" key="26">
    <source>
        <dbReference type="ProteomicsDB" id="Q80V18"/>
    </source>
</evidence>
<accession>Q80V18</accession>
<reference evidence="22 24" key="2">
    <citation type="journal article" date="2009" name="PLoS Biol.">
        <title>Lineage-specific biology revealed by a finished genome assembly of the mouse.</title>
        <authorList>
            <consortium name="Mouse Genome Sequencing Consortium"/>
            <person name="Church D.M."/>
            <person name="Goodstadt L."/>
            <person name="Hillier L.W."/>
            <person name="Zody M.C."/>
            <person name="Goldstein S."/>
            <person name="She X."/>
            <person name="Bult C.J."/>
            <person name="Agarwala R."/>
            <person name="Cherry J.L."/>
            <person name="DiCuccio M."/>
            <person name="Hlavina W."/>
            <person name="Kapustin Y."/>
            <person name="Meric P."/>
            <person name="Maglott D."/>
            <person name="Birtle Z."/>
            <person name="Marques A.C."/>
            <person name="Graves T."/>
            <person name="Zhou S."/>
            <person name="Teague B."/>
            <person name="Potamousis K."/>
            <person name="Churas C."/>
            <person name="Place M."/>
            <person name="Herschleb J."/>
            <person name="Runnheim R."/>
            <person name="Forrest D."/>
            <person name="Amos-Landgraf J."/>
            <person name="Schwartz D.C."/>
            <person name="Cheng Z."/>
            <person name="Lindblad-Toh K."/>
            <person name="Eichler E.E."/>
            <person name="Ponting C.P."/>
        </authorList>
    </citation>
    <scope>NUCLEOTIDE SEQUENCE [LARGE SCALE GENOMIC DNA]</scope>
    <source>
        <strain evidence="22 24">C57BL/6J</strain>
    </source>
</reference>
<dbReference type="Gene3D" id="3.30.160.60">
    <property type="entry name" value="Classic Zinc Finger"/>
    <property type="match status" value="2"/>
</dbReference>
<evidence type="ECO:0000313" key="23">
    <source>
        <dbReference type="MGI" id="MGI:1927616"/>
    </source>
</evidence>
<feature type="region of interest" description="Disordered" evidence="18">
    <location>
        <begin position="610"/>
        <end position="640"/>
    </location>
</feature>
<dbReference type="InterPro" id="IPR013088">
    <property type="entry name" value="Znf_NHR/GATA"/>
</dbReference>
<dbReference type="GO" id="GO:0005634">
    <property type="term" value="C:nucleus"/>
    <property type="evidence" value="ECO:0007669"/>
    <property type="project" value="UniProtKB-SubCell"/>
</dbReference>
<dbReference type="EMBL" id="BC049857">
    <property type="protein sequence ID" value="AAH49857.1"/>
    <property type="molecule type" value="mRNA"/>
</dbReference>
<dbReference type="ExpressionAtlas" id="Q80V18">
    <property type="expression patterns" value="baseline and differential"/>
</dbReference>
<evidence type="ECO:0000256" key="10">
    <source>
        <dbReference type="ARBA" id="ARBA00023015"/>
    </source>
</evidence>
<evidence type="ECO:0000256" key="18">
    <source>
        <dbReference type="SAM" id="MobiDB-lite"/>
    </source>
</evidence>
<evidence type="ECO:0000313" key="24">
    <source>
        <dbReference type="Proteomes" id="UP000000589"/>
    </source>
</evidence>
<evidence type="ECO:0007829" key="25">
    <source>
        <dbReference type="PeptideAtlas" id="Q80V18"/>
    </source>
</evidence>
<dbReference type="VEuPathDB" id="HostDB:ENSMUSG00000038679"/>
<evidence type="ECO:0000256" key="6">
    <source>
        <dbReference type="ARBA" id="ARBA00022737"/>
    </source>
</evidence>
<keyword evidence="10" id="KW-0805">Transcription regulation</keyword>
<feature type="compositionally biased region" description="Low complexity" evidence="18">
    <location>
        <begin position="804"/>
        <end position="813"/>
    </location>
</feature>
<dbReference type="FunFam" id="3.30.50.10:FF:000020">
    <property type="entry name" value="Zinc finger transcription factor Trps1"/>
    <property type="match status" value="1"/>
</dbReference>
<reference evidence="27" key="3">
    <citation type="journal article" date="2010" name="Cell">
        <title>A tissue-specific atlas of mouse protein phosphorylation and expression.</title>
        <authorList>
            <person name="Huttlin E.L."/>
            <person name="Jedrychowski M.P."/>
            <person name="Elias J.E."/>
            <person name="Goswami T."/>
            <person name="Rad R."/>
            <person name="Beausoleil S.A."/>
            <person name="Villen J."/>
            <person name="Haas W."/>
            <person name="Sowa M.E."/>
            <person name="Gygi S.P."/>
        </authorList>
    </citation>
    <scope>IDENTIFICATION BY MASS SPECTROMETRY [LARGE SCALE ANALYSIS]</scope>
</reference>
<evidence type="ECO:0000256" key="2">
    <source>
        <dbReference type="ARBA" id="ARBA00022491"/>
    </source>
</evidence>
<evidence type="ECO:0007829" key="27">
    <source>
        <dbReference type="PubMed" id="21183079"/>
    </source>
</evidence>
<reference evidence="22" key="5">
    <citation type="submission" date="2025-05" db="UniProtKB">
        <authorList>
            <consortium name="Ensembl"/>
        </authorList>
    </citation>
    <scope>IDENTIFICATION</scope>
    <source>
        <strain evidence="22">C57BL/6J</strain>
    </source>
</reference>
<dbReference type="Bgee" id="ENSMUSG00000038679">
    <property type="expression patterns" value="Expressed in ureter smooth muscle and 348 other cell types or tissues"/>
</dbReference>
<proteinExistence type="evidence at protein level"/>
<dbReference type="SMART" id="SM00401">
    <property type="entry name" value="ZnF_GATA"/>
    <property type="match status" value="1"/>
</dbReference>
<feature type="region of interest" description="Disordered" evidence="18">
    <location>
        <begin position="794"/>
        <end position="832"/>
    </location>
</feature>
<dbReference type="InterPro" id="IPR000679">
    <property type="entry name" value="Znf_GATA"/>
</dbReference>
<dbReference type="GO" id="GO:0003700">
    <property type="term" value="F:DNA-binding transcription factor activity"/>
    <property type="evidence" value="ECO:0007669"/>
    <property type="project" value="InterPro"/>
</dbReference>
<evidence type="ECO:0000256" key="12">
    <source>
        <dbReference type="ARBA" id="ARBA00023163"/>
    </source>
</evidence>
<evidence type="ECO:0000256" key="13">
    <source>
        <dbReference type="ARBA" id="ARBA00023242"/>
    </source>
</evidence>
<reference evidence="22" key="4">
    <citation type="journal article" date="2011" name="PLoS Biol.">
        <title>Modernizing reference genome assemblies.</title>
        <authorList>
            <person name="Church D.M."/>
            <person name="Schneider V.A."/>
            <person name="Graves T."/>
            <person name="Auger K."/>
            <person name="Cunningham F."/>
            <person name="Bouk N."/>
            <person name="Chen H.C."/>
            <person name="Agarwala R."/>
            <person name="McLaren W.M."/>
            <person name="Ritchie G.R."/>
            <person name="Albracht D."/>
            <person name="Kremitzki M."/>
            <person name="Rock S."/>
            <person name="Kotkiewicz H."/>
            <person name="Kremitzki C."/>
            <person name="Wollam A."/>
            <person name="Trani L."/>
            <person name="Fulton L."/>
            <person name="Fulton R."/>
            <person name="Matthews L."/>
            <person name="Whitehead S."/>
            <person name="Chow W."/>
            <person name="Torrance J."/>
            <person name="Dunn M."/>
            <person name="Harden G."/>
            <person name="Threadgold G."/>
            <person name="Wood J."/>
            <person name="Collins J."/>
            <person name="Heath P."/>
            <person name="Griffiths G."/>
            <person name="Pelan S."/>
            <person name="Grafham D."/>
            <person name="Eichler E.E."/>
            <person name="Weinstock G."/>
            <person name="Mardis E.R."/>
            <person name="Wilson R.K."/>
            <person name="Howe K."/>
            <person name="Flicek P."/>
            <person name="Hubbard T."/>
        </authorList>
    </citation>
    <scope>NUCLEOTIDE SEQUENCE [LARGE SCALE GENOMIC DNA]</scope>
    <source>
        <strain evidence="22">C57BL/6J</strain>
    </source>
</reference>
<dbReference type="FunFam" id="3.30.160.60:FF:000674">
    <property type="entry name" value="zinc finger transcription factor Trps1 isoform X2"/>
    <property type="match status" value="1"/>
</dbReference>
<dbReference type="PROSITE" id="PS50157">
    <property type="entry name" value="ZINC_FINGER_C2H2_2"/>
    <property type="match status" value="1"/>
</dbReference>
<evidence type="ECO:0000256" key="15">
    <source>
        <dbReference type="ARBA" id="ARBA00066009"/>
    </source>
</evidence>
<dbReference type="Ensembl" id="ENSMUST00000184885.8">
    <property type="protein sequence ID" value="ENSMUSP00000138905.2"/>
    <property type="gene ID" value="ENSMUSG00000038679.18"/>
</dbReference>
<dbReference type="InterPro" id="IPR013087">
    <property type="entry name" value="Znf_C2H2_type"/>
</dbReference>
<dbReference type="ProteomicsDB" id="338632"/>
<feature type="compositionally biased region" description="Polar residues" evidence="18">
    <location>
        <begin position="616"/>
        <end position="625"/>
    </location>
</feature>
<dbReference type="GO" id="GO:0001501">
    <property type="term" value="P:skeletal system development"/>
    <property type="evidence" value="ECO:0007669"/>
    <property type="project" value="UniProtKB-ARBA"/>
</dbReference>
<evidence type="ECO:0000256" key="9">
    <source>
        <dbReference type="ARBA" id="ARBA00022843"/>
    </source>
</evidence>
<dbReference type="PROSITE" id="PS00344">
    <property type="entry name" value="GATA_ZN_FINGER_1"/>
    <property type="match status" value="1"/>
</dbReference>
<feature type="compositionally biased region" description="Polar residues" evidence="18">
    <location>
        <begin position="794"/>
        <end position="803"/>
    </location>
</feature>
<feature type="region of interest" description="Disordered" evidence="18">
    <location>
        <begin position="1"/>
        <end position="152"/>
    </location>
</feature>
<comment type="function">
    <text evidence="14">Transcriptional repressor. Binds specifically to GATA sequences and represses expression of GATA-regulated genes at selected sites and stages in vertebrate development. Regulates chondrocyte proliferation and differentiation. Executes multiple functions in proliferating chondrocytes, expanding the region of distal chondrocytes, activating proliferation in columnar cells and supporting the differentiation of columnar into hypertrophic chondrocytes.</text>
</comment>
<dbReference type="GO" id="GO:0008270">
    <property type="term" value="F:zinc ion binding"/>
    <property type="evidence" value="ECO:0007669"/>
    <property type="project" value="UniProtKB-KW"/>
</dbReference>
<keyword evidence="24" id="KW-1185">Reference proteome</keyword>
<dbReference type="PRINTS" id="PR00619">
    <property type="entry name" value="GATAZNFINGER"/>
</dbReference>
<feature type="region of interest" description="Disordered" evidence="18">
    <location>
        <begin position="319"/>
        <end position="348"/>
    </location>
</feature>
<dbReference type="MGI" id="MGI:1927616">
    <property type="gene designation" value="Trps1"/>
</dbReference>
<dbReference type="PROSITE" id="PS00028">
    <property type="entry name" value="ZINC_FINGER_C2H2_1"/>
    <property type="match status" value="2"/>
</dbReference>
<dbReference type="PROSITE" id="PS50114">
    <property type="entry name" value="GATA_ZN_FINGER_2"/>
    <property type="match status" value="1"/>
</dbReference>
<evidence type="ECO:0000313" key="21">
    <source>
        <dbReference type="EMBL" id="AAH49857.1"/>
    </source>
</evidence>
<dbReference type="Pfam" id="PF00320">
    <property type="entry name" value="GATA"/>
    <property type="match status" value="1"/>
</dbReference>
<evidence type="ECO:0000313" key="22">
    <source>
        <dbReference type="Ensembl" id="ENSMUSP00000138905.2"/>
    </source>
</evidence>
<feature type="compositionally biased region" description="Polar residues" evidence="18">
    <location>
        <begin position="21"/>
        <end position="31"/>
    </location>
</feature>
<feature type="compositionally biased region" description="Polar residues" evidence="18">
    <location>
        <begin position="715"/>
        <end position="731"/>
    </location>
</feature>
<dbReference type="AlphaFoldDB" id="Q80V18"/>
<evidence type="ECO:0000256" key="11">
    <source>
        <dbReference type="ARBA" id="ARBA00023125"/>
    </source>
</evidence>
<dbReference type="SUPFAM" id="SSF57716">
    <property type="entry name" value="Glucocorticoid receptor-like (DNA-binding domain)"/>
    <property type="match status" value="1"/>
</dbReference>
<evidence type="ECO:0000256" key="8">
    <source>
        <dbReference type="ARBA" id="ARBA00022833"/>
    </source>
</evidence>
<keyword evidence="6" id="KW-0677">Repeat</keyword>
<dbReference type="InterPro" id="IPR028440">
    <property type="entry name" value="TRPS1"/>
</dbReference>
<evidence type="ECO:0000256" key="7">
    <source>
        <dbReference type="ARBA" id="ARBA00022771"/>
    </source>
</evidence>
<keyword evidence="5" id="KW-0479">Metal-binding</keyword>
<feature type="region of interest" description="Disordered" evidence="18">
    <location>
        <begin position="715"/>
        <end position="754"/>
    </location>
</feature>
<keyword evidence="25 26" id="KW-1267">Proteomics identification</keyword>
<keyword evidence="8" id="KW-0862">Zinc</keyword>
<evidence type="ECO:0000256" key="3">
    <source>
        <dbReference type="ARBA" id="ARBA00022499"/>
    </source>
</evidence>
<evidence type="ECO:0000256" key="4">
    <source>
        <dbReference type="ARBA" id="ARBA00022553"/>
    </source>
</evidence>
<dbReference type="PANTHER" id="PTHR47034">
    <property type="entry name" value="ZINC FINGER TRANSCRIPTION FACTOR TRPS1"/>
    <property type="match status" value="1"/>
</dbReference>
<evidence type="ECO:0000259" key="19">
    <source>
        <dbReference type="PROSITE" id="PS50114"/>
    </source>
</evidence>
<feature type="region of interest" description="Disordered" evidence="18">
    <location>
        <begin position="923"/>
        <end position="950"/>
    </location>
</feature>
<evidence type="ECO:0000256" key="5">
    <source>
        <dbReference type="ARBA" id="ARBA00022723"/>
    </source>
</evidence>
<name>Q80V18_MOUSE</name>
<keyword evidence="13" id="KW-0539">Nucleus</keyword>
<evidence type="ECO:0000256" key="16">
    <source>
        <dbReference type="ARBA" id="ARBA00073694"/>
    </source>
</evidence>
<feature type="compositionally biased region" description="Polar residues" evidence="18">
    <location>
        <begin position="40"/>
        <end position="49"/>
    </location>
</feature>
<dbReference type="UCSC" id="uc007vqw.2">
    <property type="organism name" value="mouse"/>
</dbReference>
<evidence type="ECO:0000259" key="20">
    <source>
        <dbReference type="PROSITE" id="PS50157"/>
    </source>
</evidence>
<evidence type="ECO:0000256" key="17">
    <source>
        <dbReference type="PROSITE-ProRule" id="PRU00042"/>
    </source>
</evidence>
<dbReference type="SMART" id="SM00355">
    <property type="entry name" value="ZnF_C2H2"/>
    <property type="match status" value="6"/>
</dbReference>
<evidence type="ECO:0000256" key="14">
    <source>
        <dbReference type="ARBA" id="ARBA00058641"/>
    </source>
</evidence>
<feature type="compositionally biased region" description="Basic and acidic residues" evidence="18">
    <location>
        <begin position="734"/>
        <end position="749"/>
    </location>
</feature>
<feature type="domain" description="C2H2-type" evidence="20">
    <location>
        <begin position="446"/>
        <end position="474"/>
    </location>
</feature>